<dbReference type="SUPFAM" id="SSF51569">
    <property type="entry name" value="Aldolase"/>
    <property type="match status" value="1"/>
</dbReference>
<reference evidence="11 12" key="2">
    <citation type="submission" date="2018-06" db="EMBL/GenBank/DDBJ databases">
        <title>Metagenomic assembly of (sub)arctic Cyanobacteria and their associated microbiome from non-axenic cultures.</title>
        <authorList>
            <person name="Baurain D."/>
        </authorList>
    </citation>
    <scope>NUCLEOTIDE SEQUENCE [LARGE SCALE GENOMIC DNA]</scope>
    <source>
        <strain evidence="11">ULC066bin1</strain>
    </source>
</reference>
<accession>A0A2W4VUU7</accession>
<dbReference type="InterPro" id="IPR013785">
    <property type="entry name" value="Aldolase_TIM"/>
</dbReference>
<name>A0A2W4VUU7_9CYAN</name>
<dbReference type="InterPro" id="IPR001585">
    <property type="entry name" value="TAL/FSA"/>
</dbReference>
<keyword evidence="7 10" id="KW-0808">Transferase</keyword>
<evidence type="ECO:0000256" key="10">
    <source>
        <dbReference type="HAMAP-Rule" id="MF_00493"/>
    </source>
</evidence>
<evidence type="ECO:0000256" key="4">
    <source>
        <dbReference type="ARBA" id="ARBA00008426"/>
    </source>
</evidence>
<dbReference type="Pfam" id="PF00923">
    <property type="entry name" value="TAL_FSA"/>
    <property type="match status" value="1"/>
</dbReference>
<feature type="active site" description="Schiff-base intermediate with substrate" evidence="10">
    <location>
        <position position="160"/>
    </location>
</feature>
<comment type="subcellular location">
    <subcellularLocation>
        <location evidence="2 10">Cytoplasm</location>
    </subcellularLocation>
</comment>
<proteinExistence type="inferred from homology"/>
<dbReference type="InterPro" id="IPR004732">
    <property type="entry name" value="Transaldolase_2"/>
</dbReference>
<dbReference type="Proteomes" id="UP000249467">
    <property type="component" value="Unassembled WGS sequence"/>
</dbReference>
<evidence type="ECO:0000313" key="12">
    <source>
        <dbReference type="Proteomes" id="UP000249467"/>
    </source>
</evidence>
<dbReference type="PIRSF" id="PIRSF036915">
    <property type="entry name" value="Trnald_Bac_Plnt"/>
    <property type="match status" value="1"/>
</dbReference>
<dbReference type="PANTHER" id="PTHR10683">
    <property type="entry name" value="TRANSALDOLASE"/>
    <property type="match status" value="1"/>
</dbReference>
<keyword evidence="9 10" id="KW-0704">Schiff base</keyword>
<dbReference type="UniPathway" id="UPA00115">
    <property type="reaction ID" value="UER00414"/>
</dbReference>
<comment type="catalytic activity">
    <reaction evidence="10">
        <text>D-sedoheptulose 7-phosphate + D-glyceraldehyde 3-phosphate = D-erythrose 4-phosphate + beta-D-fructose 6-phosphate</text>
        <dbReference type="Rhea" id="RHEA:17053"/>
        <dbReference type="ChEBI" id="CHEBI:16897"/>
        <dbReference type="ChEBI" id="CHEBI:57483"/>
        <dbReference type="ChEBI" id="CHEBI:57634"/>
        <dbReference type="ChEBI" id="CHEBI:59776"/>
        <dbReference type="EC" id="2.2.1.2"/>
    </reaction>
</comment>
<sequence>MIRFKSTDLLNYIPVTSTKMNRVNLVQILRQQGQSIWLDGLERSLILTGQLQRSVDLGLRGLLSNFTSLEQAIRAGSYDRDFRAIAHQLDINARSLYEYLVIQDMQLAADLLKAFHSQTHTGDGFVNLDLPPHAAFVTQATLAEAHRLWQTVGWSNLMLKIPATAATLPAIAQLIQDGINVNVTLLFSQDVYEQVAESYLRGLEVLSIQGKDVSKVAGVASLPVSRLDDAIATQLQVTGQDEVLRESFLGNVAIAQAKVMYQHYQSIYQSDRWQSLAHLGAQPQRLLWDITSIENDRFRTQHYIQSLMGESTVLALTPQIFQEQELYSPSEADFTVGIDAAHQILNNLENLISLETLADRLLTEELRRSQDTYQQLLSAIEQKRLSF</sequence>
<evidence type="ECO:0000313" key="11">
    <source>
        <dbReference type="EMBL" id="PZO35720.1"/>
    </source>
</evidence>
<evidence type="ECO:0000256" key="6">
    <source>
        <dbReference type="ARBA" id="ARBA00022490"/>
    </source>
</evidence>
<keyword evidence="6 10" id="KW-0963">Cytoplasm</keyword>
<keyword evidence="8 10" id="KW-0570">Pentose shunt</keyword>
<gene>
    <name evidence="10" type="primary">tal</name>
    <name evidence="11" type="ORF">DCF19_23315</name>
</gene>
<evidence type="ECO:0000256" key="3">
    <source>
        <dbReference type="ARBA" id="ARBA00004857"/>
    </source>
</evidence>
<evidence type="ECO:0000256" key="2">
    <source>
        <dbReference type="ARBA" id="ARBA00004496"/>
    </source>
</evidence>
<evidence type="ECO:0000256" key="9">
    <source>
        <dbReference type="ARBA" id="ARBA00023270"/>
    </source>
</evidence>
<dbReference type="Gene3D" id="3.20.20.70">
    <property type="entry name" value="Aldolase class I"/>
    <property type="match status" value="1"/>
</dbReference>
<organism evidence="11 12">
    <name type="scientific">Pseudanabaena frigida</name>
    <dbReference type="NCBI Taxonomy" id="945775"/>
    <lineage>
        <taxon>Bacteria</taxon>
        <taxon>Bacillati</taxon>
        <taxon>Cyanobacteriota</taxon>
        <taxon>Cyanophyceae</taxon>
        <taxon>Pseudanabaenales</taxon>
        <taxon>Pseudanabaenaceae</taxon>
        <taxon>Pseudanabaena</taxon>
    </lineage>
</organism>
<evidence type="ECO:0000256" key="8">
    <source>
        <dbReference type="ARBA" id="ARBA00023126"/>
    </source>
</evidence>
<comment type="similarity">
    <text evidence="4 10">Belongs to the transaldolase family. Type 2 subfamily.</text>
</comment>
<comment type="pathway">
    <text evidence="3 10">Carbohydrate degradation; pentose phosphate pathway; D-glyceraldehyde 3-phosphate and beta-D-fructose 6-phosphate from D-ribose 5-phosphate and D-xylulose 5-phosphate (non-oxidative stage): step 2/3.</text>
</comment>
<dbReference type="EC" id="2.2.1.2" evidence="5 10"/>
<dbReference type="GO" id="GO:0005975">
    <property type="term" value="P:carbohydrate metabolic process"/>
    <property type="evidence" value="ECO:0007669"/>
    <property type="project" value="InterPro"/>
</dbReference>
<dbReference type="EMBL" id="QBML01000052">
    <property type="protein sequence ID" value="PZO35720.1"/>
    <property type="molecule type" value="Genomic_DNA"/>
</dbReference>
<evidence type="ECO:0000256" key="1">
    <source>
        <dbReference type="ARBA" id="ARBA00003518"/>
    </source>
</evidence>
<comment type="function">
    <text evidence="1 10">Transaldolase is important for the balance of metabolites in the pentose-phosphate pathway.</text>
</comment>
<dbReference type="GO" id="GO:0004801">
    <property type="term" value="F:transaldolase activity"/>
    <property type="evidence" value="ECO:0007669"/>
    <property type="project" value="UniProtKB-UniRule"/>
</dbReference>
<comment type="caution">
    <text evidence="11">The sequence shown here is derived from an EMBL/GenBank/DDBJ whole genome shotgun (WGS) entry which is preliminary data.</text>
</comment>
<evidence type="ECO:0000256" key="5">
    <source>
        <dbReference type="ARBA" id="ARBA00013151"/>
    </source>
</evidence>
<dbReference type="GO" id="GO:0005737">
    <property type="term" value="C:cytoplasm"/>
    <property type="evidence" value="ECO:0007669"/>
    <property type="project" value="UniProtKB-SubCell"/>
</dbReference>
<dbReference type="AlphaFoldDB" id="A0A2W4VUU7"/>
<dbReference type="PANTHER" id="PTHR10683:SF31">
    <property type="entry name" value="TRANSALDOLASE"/>
    <property type="match status" value="1"/>
</dbReference>
<dbReference type="HAMAP" id="MF_00493">
    <property type="entry name" value="Transaldolase_2"/>
    <property type="match status" value="1"/>
</dbReference>
<dbReference type="GO" id="GO:0006098">
    <property type="term" value="P:pentose-phosphate shunt"/>
    <property type="evidence" value="ECO:0007669"/>
    <property type="project" value="UniProtKB-UniRule"/>
</dbReference>
<reference evidence="11 12" key="1">
    <citation type="submission" date="2018-04" db="EMBL/GenBank/DDBJ databases">
        <authorList>
            <person name="Go L.Y."/>
            <person name="Mitchell J.A."/>
        </authorList>
    </citation>
    <scope>NUCLEOTIDE SEQUENCE [LARGE SCALE GENOMIC DNA]</scope>
    <source>
        <strain evidence="11">ULC066bin1</strain>
    </source>
</reference>
<evidence type="ECO:0000256" key="7">
    <source>
        <dbReference type="ARBA" id="ARBA00022679"/>
    </source>
</evidence>
<protein>
    <recommendedName>
        <fullName evidence="5 10">Transaldolase</fullName>
        <ecNumber evidence="5 10">2.2.1.2</ecNumber>
    </recommendedName>
</protein>